<dbReference type="Proteomes" id="UP000636010">
    <property type="component" value="Unassembled WGS sequence"/>
</dbReference>
<evidence type="ECO:0000313" key="2">
    <source>
        <dbReference type="Proteomes" id="UP000636010"/>
    </source>
</evidence>
<evidence type="ECO:0000313" key="1">
    <source>
        <dbReference type="EMBL" id="GGC38296.1"/>
    </source>
</evidence>
<protein>
    <submittedName>
        <fullName evidence="1">Uncharacterized protein</fullName>
    </submittedName>
</protein>
<dbReference type="EMBL" id="BMEC01000007">
    <property type="protein sequence ID" value="GGC38296.1"/>
    <property type="molecule type" value="Genomic_DNA"/>
</dbReference>
<reference evidence="2" key="1">
    <citation type="journal article" date="2019" name="Int. J. Syst. Evol. Microbiol.">
        <title>The Global Catalogue of Microorganisms (GCM) 10K type strain sequencing project: providing services to taxonomists for standard genome sequencing and annotation.</title>
        <authorList>
            <consortium name="The Broad Institute Genomics Platform"/>
            <consortium name="The Broad Institute Genome Sequencing Center for Infectious Disease"/>
            <person name="Wu L."/>
            <person name="Ma J."/>
        </authorList>
    </citation>
    <scope>NUCLEOTIDE SEQUENCE [LARGE SCALE GENOMIC DNA]</scope>
    <source>
        <strain evidence="2">CGMCC 1.10832</strain>
    </source>
</reference>
<organism evidence="1 2">
    <name type="scientific">Marivirga lumbricoides</name>
    <dbReference type="NCBI Taxonomy" id="1046115"/>
    <lineage>
        <taxon>Bacteria</taxon>
        <taxon>Pseudomonadati</taxon>
        <taxon>Bacteroidota</taxon>
        <taxon>Cytophagia</taxon>
        <taxon>Cytophagales</taxon>
        <taxon>Marivirgaceae</taxon>
        <taxon>Marivirga</taxon>
    </lineage>
</organism>
<keyword evidence="2" id="KW-1185">Reference proteome</keyword>
<comment type="caution">
    <text evidence="1">The sequence shown here is derived from an EMBL/GenBank/DDBJ whole genome shotgun (WGS) entry which is preliminary data.</text>
</comment>
<dbReference type="RefSeq" id="WP_188463812.1">
    <property type="nucleotide sequence ID" value="NZ_BAABHU010000007.1"/>
</dbReference>
<sequence>MTEESLKDFILHYSKKDFEDISFYWNGRHGEDFEDLNYDLRMDVCEYLVKDLRLAPDQLIVDLYTELAKSAEQTFGVYNKFHLFANELLLRGGSKYIDIYINGATRSMDTSLMSSRLDLPKSILNEITEFLEQKIKTEPRNKVTQHYLHMLKRFTFLRDKKNISANN</sequence>
<gene>
    <name evidence="1" type="ORF">GCM10011506_24670</name>
</gene>
<accession>A0ABQ1MGL4</accession>
<proteinExistence type="predicted"/>
<name>A0ABQ1MGL4_9BACT</name>